<dbReference type="Gene3D" id="3.40.33.10">
    <property type="entry name" value="CAP"/>
    <property type="match status" value="1"/>
</dbReference>
<dbReference type="Proteomes" id="UP000271162">
    <property type="component" value="Unassembled WGS sequence"/>
</dbReference>
<dbReference type="InterPro" id="IPR014044">
    <property type="entry name" value="CAP_dom"/>
</dbReference>
<name>A0A0N4XIK1_NIPBR</name>
<feature type="chain" id="PRO_5043124632" evidence="1">
    <location>
        <begin position="17"/>
        <end position="166"/>
    </location>
</feature>
<protein>
    <submittedName>
        <fullName evidence="5">SCP domain-containing protein</fullName>
    </submittedName>
</protein>
<organism evidence="5">
    <name type="scientific">Nippostrongylus brasiliensis</name>
    <name type="common">Rat hookworm</name>
    <dbReference type="NCBI Taxonomy" id="27835"/>
    <lineage>
        <taxon>Eukaryota</taxon>
        <taxon>Metazoa</taxon>
        <taxon>Ecdysozoa</taxon>
        <taxon>Nematoda</taxon>
        <taxon>Chromadorea</taxon>
        <taxon>Rhabditida</taxon>
        <taxon>Rhabditina</taxon>
        <taxon>Rhabditomorpha</taxon>
        <taxon>Strongyloidea</taxon>
        <taxon>Heligmosomidae</taxon>
        <taxon>Nippostrongylus</taxon>
    </lineage>
</organism>
<evidence type="ECO:0000259" key="2">
    <source>
        <dbReference type="Pfam" id="PF00188"/>
    </source>
</evidence>
<proteinExistence type="predicted"/>
<accession>A0A0N4XIK1</accession>
<sequence length="166" mass="17998">MLLLLLSLIILQATEAQQAAPTSGDIVGVINQLRTAIATAQDAQNNNAALYLPQSDQMFKLDDNVDLAKRALVLTLMCDDVQAPPAPYSYVYYRTRKAVDIAVVGAALEFWYNLADNDMDANATYTSSLNNFAQVVYYKSTQAGCAVAPFPCTTGKPNAFACVFNN</sequence>
<keyword evidence="4" id="KW-1185">Reference proteome</keyword>
<dbReference type="Pfam" id="PF00188">
    <property type="entry name" value="CAP"/>
    <property type="match status" value="1"/>
</dbReference>
<evidence type="ECO:0000313" key="4">
    <source>
        <dbReference type="Proteomes" id="UP000271162"/>
    </source>
</evidence>
<reference evidence="3 4" key="2">
    <citation type="submission" date="2018-11" db="EMBL/GenBank/DDBJ databases">
        <authorList>
            <consortium name="Pathogen Informatics"/>
        </authorList>
    </citation>
    <scope>NUCLEOTIDE SEQUENCE [LARGE SCALE GENOMIC DNA]</scope>
</reference>
<feature type="domain" description="SCP" evidence="2">
    <location>
        <begin position="29"/>
        <end position="164"/>
    </location>
</feature>
<dbReference type="SUPFAM" id="SSF55797">
    <property type="entry name" value="PR-1-like"/>
    <property type="match status" value="1"/>
</dbReference>
<evidence type="ECO:0000313" key="3">
    <source>
        <dbReference type="EMBL" id="VDL65944.1"/>
    </source>
</evidence>
<dbReference type="EMBL" id="UYSL01002621">
    <property type="protein sequence ID" value="VDL65944.1"/>
    <property type="molecule type" value="Genomic_DNA"/>
</dbReference>
<dbReference type="WBParaSite" id="NBR_0000235301-mRNA-1">
    <property type="protein sequence ID" value="NBR_0000235301-mRNA-1"/>
    <property type="gene ID" value="NBR_0000235301"/>
</dbReference>
<dbReference type="InterPro" id="IPR035940">
    <property type="entry name" value="CAP_sf"/>
</dbReference>
<keyword evidence="1" id="KW-0732">Signal</keyword>
<reference evidence="5" key="1">
    <citation type="submission" date="2017-02" db="UniProtKB">
        <authorList>
            <consortium name="WormBaseParasite"/>
        </authorList>
    </citation>
    <scope>IDENTIFICATION</scope>
</reference>
<evidence type="ECO:0000313" key="5">
    <source>
        <dbReference type="WBParaSite" id="NBR_0000235301-mRNA-1"/>
    </source>
</evidence>
<feature type="signal peptide" evidence="1">
    <location>
        <begin position="1"/>
        <end position="16"/>
    </location>
</feature>
<evidence type="ECO:0000256" key="1">
    <source>
        <dbReference type="SAM" id="SignalP"/>
    </source>
</evidence>
<gene>
    <name evidence="3" type="ORF">NBR_LOCUS2355</name>
</gene>
<dbReference type="AlphaFoldDB" id="A0A0N4XIK1"/>